<name>A0A1M4UTR9_9CLOT</name>
<dbReference type="OrthoDB" id="1929810at2"/>
<protein>
    <submittedName>
        <fullName evidence="7">Multiple sugar transport system substrate-binding protein</fullName>
    </submittedName>
</protein>
<dbReference type="AlphaFoldDB" id="A0A1M4UTR9"/>
<evidence type="ECO:0000256" key="5">
    <source>
        <dbReference type="ARBA" id="ARBA00023288"/>
    </source>
</evidence>
<dbReference type="InterPro" id="IPR050490">
    <property type="entry name" value="Bact_solute-bd_prot1"/>
</dbReference>
<gene>
    <name evidence="7" type="ORF">SAMN02745158_00978</name>
</gene>
<evidence type="ECO:0000256" key="3">
    <source>
        <dbReference type="ARBA" id="ARBA00023136"/>
    </source>
</evidence>
<keyword evidence="8" id="KW-1185">Reference proteome</keyword>
<evidence type="ECO:0000256" key="2">
    <source>
        <dbReference type="ARBA" id="ARBA00022729"/>
    </source>
</evidence>
<dbReference type="STRING" id="1122155.SAMN02745158_00978"/>
<evidence type="ECO:0000256" key="1">
    <source>
        <dbReference type="ARBA" id="ARBA00022475"/>
    </source>
</evidence>
<organism evidence="7 8">
    <name type="scientific">Lactonifactor longoviformis DSM 17459</name>
    <dbReference type="NCBI Taxonomy" id="1122155"/>
    <lineage>
        <taxon>Bacteria</taxon>
        <taxon>Bacillati</taxon>
        <taxon>Bacillota</taxon>
        <taxon>Clostridia</taxon>
        <taxon>Eubacteriales</taxon>
        <taxon>Clostridiaceae</taxon>
        <taxon>Lactonifactor</taxon>
    </lineage>
</organism>
<feature type="signal peptide" evidence="6">
    <location>
        <begin position="1"/>
        <end position="21"/>
    </location>
</feature>
<keyword evidence="7" id="KW-0762">Sugar transport</keyword>
<keyword evidence="4" id="KW-0564">Palmitate</keyword>
<evidence type="ECO:0000256" key="4">
    <source>
        <dbReference type="ARBA" id="ARBA00023139"/>
    </source>
</evidence>
<dbReference type="InterPro" id="IPR006059">
    <property type="entry name" value="SBP"/>
</dbReference>
<dbReference type="EMBL" id="FQVI01000003">
    <property type="protein sequence ID" value="SHE60079.1"/>
    <property type="molecule type" value="Genomic_DNA"/>
</dbReference>
<dbReference type="Proteomes" id="UP000184245">
    <property type="component" value="Unassembled WGS sequence"/>
</dbReference>
<keyword evidence="7" id="KW-0813">Transport</keyword>
<feature type="chain" id="PRO_5039604111" evidence="6">
    <location>
        <begin position="22"/>
        <end position="451"/>
    </location>
</feature>
<dbReference type="Gene3D" id="3.40.190.10">
    <property type="entry name" value="Periplasmic binding protein-like II"/>
    <property type="match status" value="1"/>
</dbReference>
<dbReference type="PANTHER" id="PTHR43649">
    <property type="entry name" value="ARABINOSE-BINDING PROTEIN-RELATED"/>
    <property type="match status" value="1"/>
</dbReference>
<accession>A0A1M4UTR9</accession>
<sequence length="451" mass="51322">MRKKRLMGLLLTGVLSVTMLAGCGGNGGEKTSSGSKDEGKQQEASGEKQTIEFWYHDGNPTSNPIFEELIKRFEDKYPQYEVKYVGLPADSYLQKYNTAVATNTVPDVVSIRDMDVSSFINQDALMCLDDVYEEFPEKENLNEAVIEATRLCSIDKKLYCLPQYITTDISWCNTQLMKEKGIEVPKTLDEFMEDCEKYADPDNGSYFYSLRGGAGSMENLFDFIFTYADQDSMFDEEGNCVLSQPIFAEAMDKYASIYWNGWTSKDSVTNSFKEMVAEFGSKTSMYISHNSSSLAEHKKNLGEGNFENVIAPANKQGNVVTKNLSFTGYSVMENAKNKEGAIAFIEYLVSCEGASYLCEQEGRVPINNLIYDEEWYKNDPYNGVYRELMEAENVKFLTHPVWLTQWNEFRSKYQEPGFQAVLLKEKTSEEVLKEWADYLTAAQKEYLEANK</sequence>
<evidence type="ECO:0000313" key="8">
    <source>
        <dbReference type="Proteomes" id="UP000184245"/>
    </source>
</evidence>
<dbReference type="RefSeq" id="WP_072849492.1">
    <property type="nucleotide sequence ID" value="NZ_FQVI01000003.1"/>
</dbReference>
<dbReference type="PANTHER" id="PTHR43649:SF33">
    <property type="entry name" value="POLYGALACTURONAN_RHAMNOGALACTURONAN-BINDING PROTEIN YTCQ"/>
    <property type="match status" value="1"/>
</dbReference>
<keyword evidence="1" id="KW-1003">Cell membrane</keyword>
<reference evidence="7 8" key="1">
    <citation type="submission" date="2016-11" db="EMBL/GenBank/DDBJ databases">
        <authorList>
            <person name="Jaros S."/>
            <person name="Januszkiewicz K."/>
            <person name="Wedrychowicz H."/>
        </authorList>
    </citation>
    <scope>NUCLEOTIDE SEQUENCE [LARGE SCALE GENOMIC DNA]</scope>
    <source>
        <strain evidence="7 8">DSM 17459</strain>
    </source>
</reference>
<dbReference type="SUPFAM" id="SSF53850">
    <property type="entry name" value="Periplasmic binding protein-like II"/>
    <property type="match status" value="1"/>
</dbReference>
<dbReference type="Pfam" id="PF01547">
    <property type="entry name" value="SBP_bac_1"/>
    <property type="match status" value="1"/>
</dbReference>
<evidence type="ECO:0000256" key="6">
    <source>
        <dbReference type="SAM" id="SignalP"/>
    </source>
</evidence>
<dbReference type="PROSITE" id="PS51257">
    <property type="entry name" value="PROKAR_LIPOPROTEIN"/>
    <property type="match status" value="1"/>
</dbReference>
<keyword evidence="2 6" id="KW-0732">Signal</keyword>
<keyword evidence="3" id="KW-0472">Membrane</keyword>
<proteinExistence type="predicted"/>
<keyword evidence="5" id="KW-0449">Lipoprotein</keyword>
<evidence type="ECO:0000313" key="7">
    <source>
        <dbReference type="EMBL" id="SHE60079.1"/>
    </source>
</evidence>
<dbReference type="CDD" id="cd13585">
    <property type="entry name" value="PBP2_TMBP_like"/>
    <property type="match status" value="1"/>
</dbReference>